<dbReference type="InterPro" id="IPR000792">
    <property type="entry name" value="Tscrpt_reg_LuxR_C"/>
</dbReference>
<dbReference type="EMBL" id="MEIA01000001">
    <property type="protein sequence ID" value="OJF16263.1"/>
    <property type="molecule type" value="Genomic_DNA"/>
</dbReference>
<accession>A0A1K0FTR9</accession>
<name>A0A1K0FTR9_9ACTN</name>
<dbReference type="RefSeq" id="WP_071802603.1">
    <property type="nucleotide sequence ID" value="NZ_MEIA01000001.1"/>
</dbReference>
<evidence type="ECO:0000259" key="1">
    <source>
        <dbReference type="SMART" id="SM00421"/>
    </source>
</evidence>
<dbReference type="SUPFAM" id="SSF52540">
    <property type="entry name" value="P-loop containing nucleoside triphosphate hydrolases"/>
    <property type="match status" value="1"/>
</dbReference>
<dbReference type="GO" id="GO:0006355">
    <property type="term" value="P:regulation of DNA-templated transcription"/>
    <property type="evidence" value="ECO:0007669"/>
    <property type="project" value="InterPro"/>
</dbReference>
<dbReference type="InterPro" id="IPR036388">
    <property type="entry name" value="WH-like_DNA-bd_sf"/>
</dbReference>
<proteinExistence type="predicted"/>
<keyword evidence="3" id="KW-1185">Reference proteome</keyword>
<dbReference type="Gene3D" id="1.10.10.10">
    <property type="entry name" value="Winged helix-like DNA-binding domain superfamily/Winged helix DNA-binding domain"/>
    <property type="match status" value="1"/>
</dbReference>
<dbReference type="InterPro" id="IPR027417">
    <property type="entry name" value="P-loop_NTPase"/>
</dbReference>
<dbReference type="Proteomes" id="UP000182486">
    <property type="component" value="Unassembled WGS sequence"/>
</dbReference>
<protein>
    <submittedName>
        <fullName evidence="2">AceR3</fullName>
    </submittedName>
</protein>
<evidence type="ECO:0000313" key="2">
    <source>
        <dbReference type="EMBL" id="OJF16263.1"/>
    </source>
</evidence>
<dbReference type="SMART" id="SM00421">
    <property type="entry name" value="HTH_LUXR"/>
    <property type="match status" value="1"/>
</dbReference>
<feature type="domain" description="HTH luxR-type" evidence="1">
    <location>
        <begin position="860"/>
        <end position="917"/>
    </location>
</feature>
<evidence type="ECO:0000313" key="3">
    <source>
        <dbReference type="Proteomes" id="UP000182486"/>
    </source>
</evidence>
<organism evidence="2 3">
    <name type="scientific">Couchioplanes caeruleus subsp. caeruleus</name>
    <dbReference type="NCBI Taxonomy" id="56427"/>
    <lineage>
        <taxon>Bacteria</taxon>
        <taxon>Bacillati</taxon>
        <taxon>Actinomycetota</taxon>
        <taxon>Actinomycetes</taxon>
        <taxon>Micromonosporales</taxon>
        <taxon>Micromonosporaceae</taxon>
        <taxon>Couchioplanes</taxon>
    </lineage>
</organism>
<reference evidence="2 3" key="1">
    <citation type="submission" date="2016-09" db="EMBL/GenBank/DDBJ databases">
        <title>Couchioplanes caeruleus draft genome sequence.</title>
        <authorList>
            <person name="Sheehan J."/>
            <person name="Caffrey P."/>
        </authorList>
    </citation>
    <scope>NUCLEOTIDE SEQUENCE [LARGE SCALE GENOMIC DNA]</scope>
    <source>
        <strain evidence="2 3">DSM 43634</strain>
    </source>
</reference>
<comment type="caution">
    <text evidence="2">The sequence shown here is derived from an EMBL/GenBank/DDBJ whole genome shotgun (WGS) entry which is preliminary data.</text>
</comment>
<dbReference type="GO" id="GO:0003677">
    <property type="term" value="F:DNA binding"/>
    <property type="evidence" value="ECO:0007669"/>
    <property type="project" value="InterPro"/>
</dbReference>
<dbReference type="AlphaFoldDB" id="A0A1K0FTR9"/>
<dbReference type="SUPFAM" id="SSF46894">
    <property type="entry name" value="C-terminal effector domain of the bipartite response regulators"/>
    <property type="match status" value="1"/>
</dbReference>
<gene>
    <name evidence="2" type="ORF">BG844_00020</name>
</gene>
<sequence length="923" mass="98475">MTDPNPDLVERRTYLRRIGAALSEARAGRPSVTVLCGRRGNGQPALVRLLARDAADQGMLVLQARAGRDEQPHPYAAVRRFTARFAGGATGGRSAAAEAEAMPVVLSAVQALHGRPALVVIHDAHAWDDHSQRWFRAFLRHLPGLPMAVLLAGSRSLDRPDRAALHPDRVPVTEIRLPPLTPSGVARVVEACCGAKPDSAFAAAAARLSAGSPEVLGDSLRLFRAGPHRPVAAHVAELEAAAGSAWVDFTLRVLRDVPAEVIAVLRAVAVCDGLLDLPLVYTLAPPLTSSAPRMRAMLDACGLTVGDGDRVRPISPHVAERLLDELSVEERADLHARAAELAHRSGAADEEVADLLLSARPVGARWAVHRLRRSSAILCRAGRYERGVAHLARVLDEPLSPVLRGRIGIELAGMEAATGPEASDRRLAEIARTDGHHPSRAVVAAVDLCLARGDADRTRRAVLRALGRVGPDERERLLALGALADELRSHPADLVAPAMPALADRPRCPAQAGVRAWSLAVRAGDRATAVALARHALSGDSVEVMPQLAACRALILADELDEAGLALDRLAGQLRGGHATAPLARVLGMRAELQMRRGRLDLAARDLQDGERVLPSASWHPLILPLLLTVRIALSLEADDRATVQKLAGAAVPAGVEEGPYWPFLLFARALAAWGDCRPADAADLLHHCGRALARQGWMNPALLPWRSLAAEVWLHLGDLGRARQVAAEESALARRWGAPAALGWAARTRLRVAASGSGKPEDAAGVYEAVRLLRRSPARLTLGWTTAELADTHLARGEHDAARHWLSTAESVAAAYPCGRLARRLGPIRETLRPEPAAVVPGPPSIASAPGALMLHPGWAALSEKDRLTAVLAGRGNLNRHIAVLLSISQRAVELRLSRVYRAMRLSGRDDLRSLVRAAESG</sequence>
<dbReference type="InterPro" id="IPR016032">
    <property type="entry name" value="Sig_transdc_resp-reg_C-effctor"/>
</dbReference>